<keyword evidence="3" id="KW-1185">Reference proteome</keyword>
<name>A0AA37SX90_9ALTE</name>
<feature type="region of interest" description="Disordered" evidence="1">
    <location>
        <begin position="1"/>
        <end position="20"/>
    </location>
</feature>
<accession>A0AA37SX90</accession>
<dbReference type="EMBL" id="BSOT01000002">
    <property type="protein sequence ID" value="GLR69281.1"/>
    <property type="molecule type" value="Genomic_DNA"/>
</dbReference>
<dbReference type="AlphaFoldDB" id="A0AA37SX90"/>
<evidence type="ECO:0000313" key="2">
    <source>
        <dbReference type="EMBL" id="GLR69281.1"/>
    </source>
</evidence>
<proteinExistence type="predicted"/>
<evidence type="ECO:0000313" key="3">
    <source>
        <dbReference type="Proteomes" id="UP001156601"/>
    </source>
</evidence>
<gene>
    <name evidence="2" type="ORF">GCM10007852_01890</name>
</gene>
<reference evidence="2" key="1">
    <citation type="journal article" date="2014" name="Int. J. Syst. Evol. Microbiol.">
        <title>Complete genome sequence of Corynebacterium casei LMG S-19264T (=DSM 44701T), isolated from a smear-ripened cheese.</title>
        <authorList>
            <consortium name="US DOE Joint Genome Institute (JGI-PGF)"/>
            <person name="Walter F."/>
            <person name="Albersmeier A."/>
            <person name="Kalinowski J."/>
            <person name="Ruckert C."/>
        </authorList>
    </citation>
    <scope>NUCLEOTIDE SEQUENCE</scope>
    <source>
        <strain evidence="2">NBRC 110023</strain>
    </source>
</reference>
<reference evidence="2" key="2">
    <citation type="submission" date="2023-01" db="EMBL/GenBank/DDBJ databases">
        <title>Draft genome sequence of Agaribacter marinus strain NBRC 110023.</title>
        <authorList>
            <person name="Sun Q."/>
            <person name="Mori K."/>
        </authorList>
    </citation>
    <scope>NUCLEOTIDE SEQUENCE</scope>
    <source>
        <strain evidence="2">NBRC 110023</strain>
    </source>
</reference>
<dbReference type="Proteomes" id="UP001156601">
    <property type="component" value="Unassembled WGS sequence"/>
</dbReference>
<protein>
    <submittedName>
        <fullName evidence="2">Uncharacterized protein</fullName>
    </submittedName>
</protein>
<comment type="caution">
    <text evidence="2">The sequence shown here is derived from an EMBL/GenBank/DDBJ whole genome shotgun (WGS) entry which is preliminary data.</text>
</comment>
<sequence length="115" mass="13005">MHTHNEISTEGNTGEPTPARITELSTNDKKMLQDAARTLLFGRKITLSNTVFSKQNTVFVERRSKQNEQGKIIDGRQREIAAIVLSLWLENGECYLQRNDTKDKVKLNNAGCQSL</sequence>
<evidence type="ECO:0000256" key="1">
    <source>
        <dbReference type="SAM" id="MobiDB-lite"/>
    </source>
</evidence>
<organism evidence="2 3">
    <name type="scientific">Agaribacter marinus</name>
    <dbReference type="NCBI Taxonomy" id="1431249"/>
    <lineage>
        <taxon>Bacteria</taxon>
        <taxon>Pseudomonadati</taxon>
        <taxon>Pseudomonadota</taxon>
        <taxon>Gammaproteobacteria</taxon>
        <taxon>Alteromonadales</taxon>
        <taxon>Alteromonadaceae</taxon>
        <taxon>Agaribacter</taxon>
    </lineage>
</organism>